<dbReference type="GO" id="GO:0008168">
    <property type="term" value="F:methyltransferase activity"/>
    <property type="evidence" value="ECO:0007669"/>
    <property type="project" value="InterPro"/>
</dbReference>
<reference evidence="3" key="1">
    <citation type="submission" date="2019-09" db="EMBL/GenBank/DDBJ databases">
        <title>Characterisation of the sponge microbiome using genome-centric metagenomics.</title>
        <authorList>
            <person name="Engelberts J.P."/>
            <person name="Robbins S.J."/>
            <person name="De Goeij J.M."/>
            <person name="Aranda M."/>
            <person name="Bell S.C."/>
            <person name="Webster N.S."/>
        </authorList>
    </citation>
    <scope>NUCLEOTIDE SEQUENCE</scope>
    <source>
        <strain evidence="3">SB0661_bin_32</strain>
    </source>
</reference>
<feature type="domain" description="DUF1156" evidence="2">
    <location>
        <begin position="81"/>
        <end position="138"/>
    </location>
</feature>
<comment type="caution">
    <text evidence="3">The sequence shown here is derived from an EMBL/GenBank/DDBJ whole genome shotgun (WGS) entry which is preliminary data.</text>
</comment>
<gene>
    <name evidence="3" type="ORF">F4X14_06390</name>
</gene>
<accession>A0A6B1D540</accession>
<dbReference type="Gene3D" id="3.40.50.150">
    <property type="entry name" value="Vaccinia Virus protein VP39"/>
    <property type="match status" value="2"/>
</dbReference>
<dbReference type="GO" id="GO:0003676">
    <property type="term" value="F:nucleic acid binding"/>
    <property type="evidence" value="ECO:0007669"/>
    <property type="project" value="InterPro"/>
</dbReference>
<evidence type="ECO:0000256" key="1">
    <source>
        <dbReference type="SAM" id="MobiDB-lite"/>
    </source>
</evidence>
<dbReference type="InterPro" id="IPR009537">
    <property type="entry name" value="DUF1156"/>
</dbReference>
<dbReference type="InterPro" id="IPR029063">
    <property type="entry name" value="SAM-dependent_MTases_sf"/>
</dbReference>
<evidence type="ECO:0000313" key="3">
    <source>
        <dbReference type="EMBL" id="MYC94582.1"/>
    </source>
</evidence>
<dbReference type="AlphaFoldDB" id="A0A6B1D540"/>
<dbReference type="SUPFAM" id="SSF53335">
    <property type="entry name" value="S-adenosyl-L-methionine-dependent methyltransferases"/>
    <property type="match status" value="2"/>
</dbReference>
<sequence>MVHGATTGRHLLALRSVGPSRQPGRYPDHDPEPCQVPGLRKERGRRRPLLRCSRERGRTGSAWPEGGYGVTENDHRLIEDYLPLDKLNAIASKEKLHPRRYVELVHYWPARRPITACRAAIYSALVPAPRTENEREDAAAFVAELAAYKVHPEKVSEACEGIKMLHSGQAPKVLDLFAGGGAIPLEAARLGCESHAVDYNPVAHLIELCTLVYPQTFGLGLADDFERWSDLILDRMKDEIGDLYPSIDLPQADDVLHQADLFGLDSLTSSRQAAPVAYIWARTVPCRRPGCHAPVPLVRQAWLRKKNGAIAAVPRIADGKRLVWNIVSGSSPEAVSQQTEQTGSGQAVCVSCNTPAPSDYVKEMAVGGRMGESLAAVVAALPPKQPHGNRRQKIYLGPNSIHLLDDSAYRRRLEKLLADTKLAPLLERMNTADSTTVAGRGYGISHWQHLFTPRQLLVLFTFIKQIRRAHTEMLAEGMPEDRARALATFFGMAFGRVVNSFNMFTRWEPRVQRTMGAIGDRQALKMVYDFSELNPLAETQGCLAFALDREAFCIRELAKVGRPSVVTRGNAEKLFYDDETFDAVITDPPYYSSIYYADLSAFFYVWLKRIVGDLYPEHFALSSPPKRREAVAQPSEHDGDAGKAKEHYERLMRNSLAEARRVLKPGAPLVCVYAHRTTEGWATLIRALVGAGMTVTEAWPVQTESPTRTNALGAAALSDSIFFVARRREQTGTGQYETDVQPQLHEIARERVRTLWNGGKGIGGADLLMAAVGAGLRAYTRFARVDYANGEEVSAESYLRDVEGVVLDVILDEIFGLRGSAVANVDSITRFYILWRFTYREAKIEAGEAYVFCYPQGVEIDGPDGLTGKAPKLVEKSGSKFRVRTYTERGDDEALGLATNNGAAPLIDVLHRLLYLLDERPADVQRYLEIANPNHEQLRLVTQALSAPVLGRAEASNAGSTAERGALSRLNANWRSIVEGAAYANEVESLVTGQLGLFRGDDSK</sequence>
<dbReference type="Pfam" id="PF06634">
    <property type="entry name" value="DUF1156"/>
    <property type="match status" value="1"/>
</dbReference>
<protein>
    <submittedName>
        <fullName evidence="3">DUF1156 domain-containing protein</fullName>
    </submittedName>
</protein>
<dbReference type="GO" id="GO:0032259">
    <property type="term" value="P:methylation"/>
    <property type="evidence" value="ECO:0007669"/>
    <property type="project" value="InterPro"/>
</dbReference>
<dbReference type="InterPro" id="IPR002052">
    <property type="entry name" value="DNA_methylase_N6_adenine_CS"/>
</dbReference>
<name>A0A6B1D540_9CHLR</name>
<evidence type="ECO:0000259" key="2">
    <source>
        <dbReference type="Pfam" id="PF06634"/>
    </source>
</evidence>
<dbReference type="PROSITE" id="PS00092">
    <property type="entry name" value="N6_MTASE"/>
    <property type="match status" value="1"/>
</dbReference>
<feature type="region of interest" description="Disordered" evidence="1">
    <location>
        <begin position="17"/>
        <end position="41"/>
    </location>
</feature>
<organism evidence="3">
    <name type="scientific">Caldilineaceae bacterium SB0661_bin_32</name>
    <dbReference type="NCBI Taxonomy" id="2605255"/>
    <lineage>
        <taxon>Bacteria</taxon>
        <taxon>Bacillati</taxon>
        <taxon>Chloroflexota</taxon>
        <taxon>Caldilineae</taxon>
        <taxon>Caldilineales</taxon>
        <taxon>Caldilineaceae</taxon>
    </lineage>
</organism>
<dbReference type="EMBL" id="VXMH01000028">
    <property type="protein sequence ID" value="MYC94582.1"/>
    <property type="molecule type" value="Genomic_DNA"/>
</dbReference>
<proteinExistence type="predicted"/>